<feature type="transmembrane region" description="Helical" evidence="14">
    <location>
        <begin position="162"/>
        <end position="186"/>
    </location>
</feature>
<feature type="transmembrane region" description="Helical" evidence="14">
    <location>
        <begin position="30"/>
        <end position="48"/>
    </location>
</feature>
<evidence type="ECO:0000256" key="4">
    <source>
        <dbReference type="ARBA" id="ARBA00022670"/>
    </source>
</evidence>
<evidence type="ECO:0000256" key="9">
    <source>
        <dbReference type="ARBA" id="ARBA00022833"/>
    </source>
</evidence>
<evidence type="ECO:0000256" key="6">
    <source>
        <dbReference type="ARBA" id="ARBA00022723"/>
    </source>
</evidence>
<feature type="transmembrane region" description="Helical" evidence="14">
    <location>
        <begin position="116"/>
        <end position="141"/>
    </location>
</feature>
<dbReference type="InterPro" id="IPR046342">
    <property type="entry name" value="CBS_dom_sf"/>
</dbReference>
<evidence type="ECO:0000256" key="16">
    <source>
        <dbReference type="PIRSR" id="PIRSR006404-2"/>
    </source>
</evidence>
<gene>
    <name evidence="18" type="ORF">AVDCRST_MAG21-653</name>
</gene>
<comment type="subcellular location">
    <subcellularLocation>
        <location evidence="1 14">Cell membrane</location>
        <topology evidence="1 14">Multi-pass membrane protein</topology>
    </subcellularLocation>
</comment>
<feature type="domain" description="Peptidase M50" evidence="17">
    <location>
        <begin position="37"/>
        <end position="110"/>
    </location>
</feature>
<protein>
    <recommendedName>
        <fullName evidence="14">Zinc metalloprotease</fullName>
    </recommendedName>
</protein>
<name>A0A6J4MVM1_9ACTN</name>
<feature type="binding site" evidence="16">
    <location>
        <position position="53"/>
    </location>
    <ligand>
        <name>Zn(2+)</name>
        <dbReference type="ChEBI" id="CHEBI:29105"/>
        <note>catalytic</note>
    </ligand>
</feature>
<feature type="active site" evidence="15">
    <location>
        <position position="50"/>
    </location>
</feature>
<evidence type="ECO:0000256" key="5">
    <source>
        <dbReference type="ARBA" id="ARBA00022692"/>
    </source>
</evidence>
<dbReference type="GO" id="GO:0005886">
    <property type="term" value="C:plasma membrane"/>
    <property type="evidence" value="ECO:0007669"/>
    <property type="project" value="UniProtKB-SubCell"/>
</dbReference>
<reference evidence="18" key="1">
    <citation type="submission" date="2020-02" db="EMBL/GenBank/DDBJ databases">
        <authorList>
            <person name="Meier V. D."/>
        </authorList>
    </citation>
    <scope>NUCLEOTIDE SEQUENCE</scope>
    <source>
        <strain evidence="18">AVDCRST_MAG21</strain>
    </source>
</reference>
<feature type="domain" description="Peptidase M50" evidence="17">
    <location>
        <begin position="120"/>
        <end position="160"/>
    </location>
</feature>
<keyword evidence="3 14" id="KW-1003">Cell membrane</keyword>
<evidence type="ECO:0000256" key="8">
    <source>
        <dbReference type="ARBA" id="ARBA00022801"/>
    </source>
</evidence>
<comment type="similarity">
    <text evidence="2 14">Belongs to the peptidase M50B family.</text>
</comment>
<organism evidence="18">
    <name type="scientific">uncultured Nocardioidaceae bacterium</name>
    <dbReference type="NCBI Taxonomy" id="253824"/>
    <lineage>
        <taxon>Bacteria</taxon>
        <taxon>Bacillati</taxon>
        <taxon>Actinomycetota</taxon>
        <taxon>Actinomycetes</taxon>
        <taxon>Propionibacteriales</taxon>
        <taxon>Nocardioidaceae</taxon>
        <taxon>environmental samples</taxon>
    </lineage>
</organism>
<evidence type="ECO:0000256" key="10">
    <source>
        <dbReference type="ARBA" id="ARBA00022989"/>
    </source>
</evidence>
<dbReference type="CDD" id="cd06164">
    <property type="entry name" value="S2P-M50_SpoIVFB_CBS"/>
    <property type="match status" value="1"/>
</dbReference>
<dbReference type="GO" id="GO:0046872">
    <property type="term" value="F:metal ion binding"/>
    <property type="evidence" value="ECO:0007669"/>
    <property type="project" value="UniProtKB-UniRule"/>
</dbReference>
<evidence type="ECO:0000256" key="2">
    <source>
        <dbReference type="ARBA" id="ARBA00007931"/>
    </source>
</evidence>
<evidence type="ECO:0000259" key="17">
    <source>
        <dbReference type="Pfam" id="PF02163"/>
    </source>
</evidence>
<dbReference type="InterPro" id="IPR008915">
    <property type="entry name" value="Peptidase_M50"/>
</dbReference>
<keyword evidence="12" id="KW-0129">CBS domain</keyword>
<evidence type="ECO:0000256" key="3">
    <source>
        <dbReference type="ARBA" id="ARBA00022475"/>
    </source>
</evidence>
<dbReference type="PANTHER" id="PTHR39188:SF3">
    <property type="entry name" value="STAGE IV SPORULATION PROTEIN FB"/>
    <property type="match status" value="1"/>
</dbReference>
<feature type="binding site" evidence="16">
    <location>
        <position position="144"/>
    </location>
    <ligand>
        <name>Zn(2+)</name>
        <dbReference type="ChEBI" id="CHEBI:29105"/>
        <note>catalytic</note>
    </ligand>
</feature>
<dbReference type="InterPro" id="IPR016483">
    <property type="entry name" value="UCP006404_Pept_M50_CBS"/>
</dbReference>
<comment type="cofactor">
    <cofactor evidence="14 16">
        <name>Zn(2+)</name>
        <dbReference type="ChEBI" id="CHEBI:29105"/>
    </cofactor>
    <text evidence="14 16">Binds 1 zinc ion per subunit.</text>
</comment>
<dbReference type="Gene3D" id="3.10.580.10">
    <property type="entry name" value="CBS-domain"/>
    <property type="match status" value="1"/>
</dbReference>
<keyword evidence="5 14" id="KW-0812">Transmembrane</keyword>
<feature type="transmembrane region" description="Helical" evidence="14">
    <location>
        <begin position="198"/>
        <end position="216"/>
    </location>
</feature>
<dbReference type="PIRSF" id="PIRSF006404">
    <property type="entry name" value="UCP006404_Pept_M50_CBS"/>
    <property type="match status" value="1"/>
</dbReference>
<evidence type="ECO:0000256" key="12">
    <source>
        <dbReference type="ARBA" id="ARBA00023122"/>
    </source>
</evidence>
<dbReference type="GO" id="GO:0008237">
    <property type="term" value="F:metallopeptidase activity"/>
    <property type="evidence" value="ECO:0007669"/>
    <property type="project" value="UniProtKB-UniRule"/>
</dbReference>
<keyword evidence="8 14" id="KW-0378">Hydrolase</keyword>
<dbReference type="AlphaFoldDB" id="A0A6J4MVM1"/>
<proteinExistence type="inferred from homology"/>
<keyword evidence="9 14" id="KW-0862">Zinc</keyword>
<keyword evidence="7" id="KW-0677">Repeat</keyword>
<accession>A0A6J4MVM1</accession>
<evidence type="ECO:0000256" key="11">
    <source>
        <dbReference type="ARBA" id="ARBA00023049"/>
    </source>
</evidence>
<evidence type="ECO:0000256" key="13">
    <source>
        <dbReference type="ARBA" id="ARBA00023136"/>
    </source>
</evidence>
<sequence length="351" mass="37091">MAGSWFIIVALIAFLIGPQLQTVAPGLGGWAYLAGVAFALLLYMSVLLHEVSHAVAARAFDMQVNSIHLHFLGGATEIEGESKTPWREFVIAVVGPLTSIAIGAAAWFALDLFDDGLLHFTVGALAVANLVVGVLNLVPGLPLDGGRVLQAAVWGVTHKRDLGVTVAAWGGRVAAAAAVAWPFVVMPLIGRRPEVFDAIFWSMIGLFLWSGATQALQVSRLRARLPDLAARRLARSAIGVPADLPASEGIRRAQEARAGSLVVVTGTGEPTGIVNEDALRSTPAERLPWVSVGALARRLEDGLSLSTDLSGEALIRAMNSNRASEYVLVEPDGALYGVLVTSDVDEALRDR</sequence>
<keyword evidence="13 14" id="KW-0472">Membrane</keyword>
<keyword evidence="4 14" id="KW-0645">Protease</keyword>
<feature type="transmembrane region" description="Helical" evidence="14">
    <location>
        <begin position="89"/>
        <end position="110"/>
    </location>
</feature>
<evidence type="ECO:0000256" key="1">
    <source>
        <dbReference type="ARBA" id="ARBA00004651"/>
    </source>
</evidence>
<evidence type="ECO:0000256" key="7">
    <source>
        <dbReference type="ARBA" id="ARBA00022737"/>
    </source>
</evidence>
<dbReference type="GO" id="GO:0006508">
    <property type="term" value="P:proteolysis"/>
    <property type="evidence" value="ECO:0007669"/>
    <property type="project" value="UniProtKB-KW"/>
</dbReference>
<dbReference type="SUPFAM" id="SSF54631">
    <property type="entry name" value="CBS-domain pair"/>
    <property type="match status" value="1"/>
</dbReference>
<evidence type="ECO:0000256" key="14">
    <source>
        <dbReference type="PIRNR" id="PIRNR006404"/>
    </source>
</evidence>
<keyword evidence="10 14" id="KW-1133">Transmembrane helix</keyword>
<dbReference type="EMBL" id="CADCUL010000076">
    <property type="protein sequence ID" value="CAA9369984.1"/>
    <property type="molecule type" value="Genomic_DNA"/>
</dbReference>
<feature type="binding site" evidence="16">
    <location>
        <position position="49"/>
    </location>
    <ligand>
        <name>Zn(2+)</name>
        <dbReference type="ChEBI" id="CHEBI:29105"/>
        <note>catalytic</note>
    </ligand>
</feature>
<keyword evidence="6 14" id="KW-0479">Metal-binding</keyword>
<evidence type="ECO:0000256" key="15">
    <source>
        <dbReference type="PIRSR" id="PIRSR006404-1"/>
    </source>
</evidence>
<evidence type="ECO:0000313" key="18">
    <source>
        <dbReference type="EMBL" id="CAA9369984.1"/>
    </source>
</evidence>
<dbReference type="Pfam" id="PF02163">
    <property type="entry name" value="Peptidase_M50"/>
    <property type="match status" value="2"/>
</dbReference>
<keyword evidence="11 14" id="KW-0482">Metalloprotease</keyword>
<dbReference type="PANTHER" id="PTHR39188">
    <property type="entry name" value="MEMBRANE-ASSOCIATED ZINC METALLOPROTEASE M50B"/>
    <property type="match status" value="1"/>
</dbReference>